<reference evidence="2 3" key="1">
    <citation type="submission" date="2023-09" db="EMBL/GenBank/DDBJ databases">
        <title>Genomes of two closely related lineages of the louse Polyplax serrata with different host specificities.</title>
        <authorList>
            <person name="Martinu J."/>
            <person name="Tarabai H."/>
            <person name="Stefka J."/>
            <person name="Hypsa V."/>
        </authorList>
    </citation>
    <scope>NUCLEOTIDE SEQUENCE [LARGE SCALE GENOMIC DNA]</scope>
    <source>
        <strain evidence="2">98ZLc_SE</strain>
    </source>
</reference>
<sequence>MYEIYKGLPTKAINNEREEKKKKKKKKKKKRERNMWFIEGNIPHSHKSTERREL</sequence>
<name>A0ABR1AZB5_POLSC</name>
<organism evidence="2 3">
    <name type="scientific">Polyplax serrata</name>
    <name type="common">Common mouse louse</name>
    <dbReference type="NCBI Taxonomy" id="468196"/>
    <lineage>
        <taxon>Eukaryota</taxon>
        <taxon>Metazoa</taxon>
        <taxon>Ecdysozoa</taxon>
        <taxon>Arthropoda</taxon>
        <taxon>Hexapoda</taxon>
        <taxon>Insecta</taxon>
        <taxon>Pterygota</taxon>
        <taxon>Neoptera</taxon>
        <taxon>Paraneoptera</taxon>
        <taxon>Psocodea</taxon>
        <taxon>Troctomorpha</taxon>
        <taxon>Phthiraptera</taxon>
        <taxon>Anoplura</taxon>
        <taxon>Polyplacidae</taxon>
        <taxon>Polyplax</taxon>
    </lineage>
</organism>
<feature type="region of interest" description="Disordered" evidence="1">
    <location>
        <begin position="1"/>
        <end position="54"/>
    </location>
</feature>
<evidence type="ECO:0000256" key="1">
    <source>
        <dbReference type="SAM" id="MobiDB-lite"/>
    </source>
</evidence>
<comment type="caution">
    <text evidence="2">The sequence shown here is derived from an EMBL/GenBank/DDBJ whole genome shotgun (WGS) entry which is preliminary data.</text>
</comment>
<evidence type="ECO:0000313" key="3">
    <source>
        <dbReference type="Proteomes" id="UP001359485"/>
    </source>
</evidence>
<proteinExistence type="predicted"/>
<keyword evidence="3" id="KW-1185">Reference proteome</keyword>
<evidence type="ECO:0000313" key="2">
    <source>
        <dbReference type="EMBL" id="KAK6631649.1"/>
    </source>
</evidence>
<dbReference type="Proteomes" id="UP001359485">
    <property type="component" value="Unassembled WGS sequence"/>
</dbReference>
<feature type="compositionally biased region" description="Basic residues" evidence="1">
    <location>
        <begin position="20"/>
        <end position="32"/>
    </location>
</feature>
<accession>A0ABR1AZB5</accession>
<protein>
    <submittedName>
        <fullName evidence="2">Uncharacterized protein</fullName>
    </submittedName>
</protein>
<dbReference type="EMBL" id="JAWJWF010000006">
    <property type="protein sequence ID" value="KAK6631649.1"/>
    <property type="molecule type" value="Genomic_DNA"/>
</dbReference>
<gene>
    <name evidence="2" type="ORF">RUM44_006178</name>
</gene>